<proteinExistence type="predicted"/>
<comment type="caution">
    <text evidence="1">The sequence shown here is derived from an EMBL/GenBank/DDBJ whole genome shotgun (WGS) entry which is preliminary data.</text>
</comment>
<evidence type="ECO:0000313" key="2">
    <source>
        <dbReference type="Proteomes" id="UP000431264"/>
    </source>
</evidence>
<keyword evidence="2" id="KW-1185">Reference proteome</keyword>
<dbReference type="RefSeq" id="WP_140999020.1">
    <property type="nucleotide sequence ID" value="NZ_VDCZ01000013.1"/>
</dbReference>
<evidence type="ECO:0008006" key="3">
    <source>
        <dbReference type="Google" id="ProtNLM"/>
    </source>
</evidence>
<gene>
    <name evidence="1" type="ORF">GOQ30_15590</name>
</gene>
<evidence type="ECO:0000313" key="1">
    <source>
        <dbReference type="EMBL" id="MVO10596.1"/>
    </source>
</evidence>
<dbReference type="AlphaFoldDB" id="A0A6I4IUQ5"/>
<dbReference type="EMBL" id="WQLW01000013">
    <property type="protein sequence ID" value="MVO10596.1"/>
    <property type="molecule type" value="Genomic_DNA"/>
</dbReference>
<protein>
    <recommendedName>
        <fullName evidence="3">Restriction endonuclease</fullName>
    </recommendedName>
</protein>
<sequence>MRKGSNRYNNPFFNNIDTNTYVNEIILFIEQKLNLFPDYLKNSSILQNLPNTIEGENKITENLCVFFNTHEKKYTYTFEKQDNYEFQFSNQSTGKGHRTYDTGVILANTKGNLGKIVVMEAKRLPTPGSKREKEYVEGNLGGIERFKKEVHSQEISNNLAIMIGYIQGENSSHWYAKVNEWINEQLQQSTNPDISWFEEDKLKIDLNFICENEKITKYLSAHSRITLDKINLNHYWMILN</sequence>
<dbReference type="Proteomes" id="UP000431264">
    <property type="component" value="Unassembled WGS sequence"/>
</dbReference>
<reference evidence="2" key="1">
    <citation type="submission" date="2019-05" db="EMBL/GenBank/DDBJ databases">
        <title>Flavobacterium profundi sp. nov., isolated from a deep-sea seamount.</title>
        <authorList>
            <person name="Zhang D.-C."/>
        </authorList>
    </citation>
    <scope>NUCLEOTIDE SEQUENCE [LARGE SCALE GENOMIC DNA]</scope>
    <source>
        <strain evidence="2">TP390</strain>
    </source>
</reference>
<accession>A0A6I4IUQ5</accession>
<organism evidence="1 2">
    <name type="scientific">Flavobacterium profundi</name>
    <dbReference type="NCBI Taxonomy" id="1774945"/>
    <lineage>
        <taxon>Bacteria</taxon>
        <taxon>Pseudomonadati</taxon>
        <taxon>Bacteroidota</taxon>
        <taxon>Flavobacteriia</taxon>
        <taxon>Flavobacteriales</taxon>
        <taxon>Flavobacteriaceae</taxon>
        <taxon>Flavobacterium</taxon>
    </lineage>
</organism>
<dbReference type="OrthoDB" id="1091929at2"/>
<name>A0A6I4IUQ5_9FLAO</name>